<dbReference type="SUPFAM" id="SSF46955">
    <property type="entry name" value="Putative DNA-binding domain"/>
    <property type="match status" value="1"/>
</dbReference>
<keyword evidence="4" id="KW-1185">Reference proteome</keyword>
<dbReference type="GO" id="GO:0003677">
    <property type="term" value="F:DNA binding"/>
    <property type="evidence" value="ECO:0007669"/>
    <property type="project" value="UniProtKB-KW"/>
</dbReference>
<comment type="caution">
    <text evidence="3">The sequence shown here is derived from an EMBL/GenBank/DDBJ whole genome shotgun (WGS) entry which is preliminary data.</text>
</comment>
<reference evidence="3 4" key="1">
    <citation type="submission" date="2020-04" db="EMBL/GenBank/DDBJ databases">
        <title>Bacillus sp. UniB3 isolated from commercial digestive syrup.</title>
        <authorList>
            <person name="Thorat V."/>
            <person name="Kirdat K."/>
            <person name="Tiwarekar B."/>
            <person name="Yadav A."/>
        </authorList>
    </citation>
    <scope>NUCLEOTIDE SEQUENCE [LARGE SCALE GENOMIC DNA]</scope>
    <source>
        <strain evidence="3 4">UniB3</strain>
    </source>
</reference>
<dbReference type="GO" id="GO:0003700">
    <property type="term" value="F:DNA-binding transcription factor activity"/>
    <property type="evidence" value="ECO:0007669"/>
    <property type="project" value="InterPro"/>
</dbReference>
<evidence type="ECO:0000313" key="4">
    <source>
        <dbReference type="Proteomes" id="UP000588491"/>
    </source>
</evidence>
<dbReference type="InterPro" id="IPR047057">
    <property type="entry name" value="MerR_fam"/>
</dbReference>
<name>A0A7Y0K8A9_9BACI</name>
<dbReference type="PANTHER" id="PTHR30204">
    <property type="entry name" value="REDOX-CYCLING DRUG-SENSING TRANSCRIPTIONAL ACTIVATOR SOXR"/>
    <property type="match status" value="1"/>
</dbReference>
<feature type="domain" description="HTH merR-type" evidence="2">
    <location>
        <begin position="2"/>
        <end position="71"/>
    </location>
</feature>
<sequence>MKYLIKDAAAKVGLPTHTIRYYEQEGLLPFVKRDENGNRIFDEEDVKWLEFIVCLRNTDIALSDLRKIVELTQEGEETLPQRKQIFEKHKEKMMKKQKDFDIAFRKIDSKIGYYNNLEMKYEEEKESANK</sequence>
<dbReference type="InterPro" id="IPR009061">
    <property type="entry name" value="DNA-bd_dom_put_sf"/>
</dbReference>
<dbReference type="SMART" id="SM00422">
    <property type="entry name" value="HTH_MERR"/>
    <property type="match status" value="1"/>
</dbReference>
<keyword evidence="1" id="KW-0238">DNA-binding</keyword>
<dbReference type="PROSITE" id="PS50937">
    <property type="entry name" value="HTH_MERR_2"/>
    <property type="match status" value="1"/>
</dbReference>
<organism evidence="3 4">
    <name type="scientific">Niallia alba</name>
    <dbReference type="NCBI Taxonomy" id="2729105"/>
    <lineage>
        <taxon>Bacteria</taxon>
        <taxon>Bacillati</taxon>
        <taxon>Bacillota</taxon>
        <taxon>Bacilli</taxon>
        <taxon>Bacillales</taxon>
        <taxon>Bacillaceae</taxon>
        <taxon>Niallia</taxon>
    </lineage>
</organism>
<gene>
    <name evidence="3" type="ORF">HHU08_10700</name>
</gene>
<protein>
    <submittedName>
        <fullName evidence="3">MerR family transcriptional regulator</fullName>
    </submittedName>
</protein>
<dbReference type="CDD" id="cd01109">
    <property type="entry name" value="HTH_YyaN"/>
    <property type="match status" value="1"/>
</dbReference>
<dbReference type="Pfam" id="PF13411">
    <property type="entry name" value="MerR_1"/>
    <property type="match status" value="1"/>
</dbReference>
<evidence type="ECO:0000259" key="2">
    <source>
        <dbReference type="PROSITE" id="PS50937"/>
    </source>
</evidence>
<dbReference type="RefSeq" id="WP_169188409.1">
    <property type="nucleotide sequence ID" value="NZ_JABBPK010000001.1"/>
</dbReference>
<dbReference type="Proteomes" id="UP000588491">
    <property type="component" value="Unassembled WGS sequence"/>
</dbReference>
<dbReference type="InterPro" id="IPR000551">
    <property type="entry name" value="MerR-type_HTH_dom"/>
</dbReference>
<dbReference type="EMBL" id="JABBPK010000001">
    <property type="protein sequence ID" value="NMO77467.1"/>
    <property type="molecule type" value="Genomic_DNA"/>
</dbReference>
<accession>A0A7Y0K8A9</accession>
<dbReference type="PANTHER" id="PTHR30204:SF83">
    <property type="entry name" value="TRANSCRIPTIONAL REGULATOR, MERR FAMILY"/>
    <property type="match status" value="1"/>
</dbReference>
<dbReference type="Gene3D" id="1.10.1660.10">
    <property type="match status" value="1"/>
</dbReference>
<evidence type="ECO:0000313" key="3">
    <source>
        <dbReference type="EMBL" id="NMO77467.1"/>
    </source>
</evidence>
<proteinExistence type="predicted"/>
<evidence type="ECO:0000256" key="1">
    <source>
        <dbReference type="ARBA" id="ARBA00023125"/>
    </source>
</evidence>
<dbReference type="AlphaFoldDB" id="A0A7Y0K8A9"/>